<evidence type="ECO:0000256" key="6">
    <source>
        <dbReference type="ARBA" id="ARBA00023136"/>
    </source>
</evidence>
<dbReference type="Proteomes" id="UP001498771">
    <property type="component" value="Unassembled WGS sequence"/>
</dbReference>
<evidence type="ECO:0000256" key="7">
    <source>
        <dbReference type="PIRNR" id="PIRNR031032"/>
    </source>
</evidence>
<keyword evidence="4 7" id="KW-0256">Endoplasmic reticulum</keyword>
<name>A0ABR1F7V9_9ASCO</name>
<sequence>MSLKGISKRPLDCFYFIYFIIHAFVTAFIDIGIIIPRDYRLKIQSNLLDLHVSMNNDPLLKNPPAWFVSFVVIEGIFQLPFFVVGAIAFYRDSKKVYIPTLVYGVNASLTTLACLIEITYGFRNLSPEELSDGDRVGLFWVYFPTFVIPLFMIVDMMRRLWVLVPSGVVDDKKTR</sequence>
<dbReference type="InterPro" id="IPR016964">
    <property type="entry name" value="Sigma2_recept"/>
</dbReference>
<evidence type="ECO:0000256" key="1">
    <source>
        <dbReference type="ARBA" id="ARBA00004477"/>
    </source>
</evidence>
<dbReference type="InterPro" id="IPR033118">
    <property type="entry name" value="EXPERA"/>
</dbReference>
<feature type="domain" description="EXPERA" evidence="8">
    <location>
        <begin position="11"/>
        <end position="153"/>
    </location>
</feature>
<feature type="transmembrane region" description="Helical" evidence="7">
    <location>
        <begin position="12"/>
        <end position="35"/>
    </location>
</feature>
<dbReference type="EMBL" id="JBBJBU010000004">
    <property type="protein sequence ID" value="KAK7205934.1"/>
    <property type="molecule type" value="Genomic_DNA"/>
</dbReference>
<keyword evidence="5 7" id="KW-1133">Transmembrane helix</keyword>
<comment type="caution">
    <text evidence="9">The sequence shown here is derived from an EMBL/GenBank/DDBJ whole genome shotgun (WGS) entry which is preliminary data.</text>
</comment>
<dbReference type="PIRSF" id="PIRSF031032">
    <property type="entry name" value="TMP_97_prd"/>
    <property type="match status" value="1"/>
</dbReference>
<proteinExistence type="inferred from homology"/>
<comment type="subcellular location">
    <subcellularLocation>
        <location evidence="1">Endoplasmic reticulum membrane</location>
        <topology evidence="1">Multi-pass membrane protein</topology>
    </subcellularLocation>
</comment>
<evidence type="ECO:0000256" key="4">
    <source>
        <dbReference type="ARBA" id="ARBA00022824"/>
    </source>
</evidence>
<gene>
    <name evidence="9" type="ORF">BZA70DRAFT_277462</name>
</gene>
<evidence type="ECO:0000313" key="9">
    <source>
        <dbReference type="EMBL" id="KAK7205934.1"/>
    </source>
</evidence>
<feature type="transmembrane region" description="Helical" evidence="7">
    <location>
        <begin position="101"/>
        <end position="122"/>
    </location>
</feature>
<reference evidence="9 10" key="1">
    <citation type="submission" date="2024-03" db="EMBL/GenBank/DDBJ databases">
        <title>Genome-scale model development and genomic sequencing of the oleaginous clade Lipomyces.</title>
        <authorList>
            <consortium name="Lawrence Berkeley National Laboratory"/>
            <person name="Czajka J.J."/>
            <person name="Han Y."/>
            <person name="Kim J."/>
            <person name="Mondo S.J."/>
            <person name="Hofstad B.A."/>
            <person name="Robles A."/>
            <person name="Haridas S."/>
            <person name="Riley R."/>
            <person name="LaButti K."/>
            <person name="Pangilinan J."/>
            <person name="Andreopoulos W."/>
            <person name="Lipzen A."/>
            <person name="Yan J."/>
            <person name="Wang M."/>
            <person name="Ng V."/>
            <person name="Grigoriev I.V."/>
            <person name="Spatafora J.W."/>
            <person name="Magnuson J.K."/>
            <person name="Baker S.E."/>
            <person name="Pomraning K.R."/>
        </authorList>
    </citation>
    <scope>NUCLEOTIDE SEQUENCE [LARGE SCALE GENOMIC DNA]</scope>
    <source>
        <strain evidence="9 10">Phaff 52-87</strain>
    </source>
</reference>
<dbReference type="InterPro" id="IPR051987">
    <property type="entry name" value="Sigma-2_receptor-like"/>
</dbReference>
<dbReference type="PROSITE" id="PS51751">
    <property type="entry name" value="EXPERA"/>
    <property type="match status" value="1"/>
</dbReference>
<protein>
    <recommendedName>
        <fullName evidence="7">Efficient mitochondria targeting-associated protein 19</fullName>
    </recommendedName>
</protein>
<evidence type="ECO:0000313" key="10">
    <source>
        <dbReference type="Proteomes" id="UP001498771"/>
    </source>
</evidence>
<keyword evidence="10" id="KW-1185">Reference proteome</keyword>
<evidence type="ECO:0000256" key="5">
    <source>
        <dbReference type="ARBA" id="ARBA00022989"/>
    </source>
</evidence>
<dbReference type="PANTHER" id="PTHR31204:SF1">
    <property type="entry name" value="SIGMA INTRACELLULAR RECEPTOR 2"/>
    <property type="match status" value="1"/>
</dbReference>
<dbReference type="GeneID" id="90037962"/>
<dbReference type="PANTHER" id="PTHR31204">
    <property type="entry name" value="SIGMA INTRACELLULAR RECEPTOR 2"/>
    <property type="match status" value="1"/>
</dbReference>
<comment type="similarity">
    <text evidence="2">Belongs to the TMEM97/sigma-2 receptor family.</text>
</comment>
<evidence type="ECO:0000256" key="3">
    <source>
        <dbReference type="ARBA" id="ARBA00022692"/>
    </source>
</evidence>
<evidence type="ECO:0000256" key="2">
    <source>
        <dbReference type="ARBA" id="ARBA00009096"/>
    </source>
</evidence>
<feature type="transmembrane region" description="Helical" evidence="7">
    <location>
        <begin position="137"/>
        <end position="154"/>
    </location>
</feature>
<organism evidence="9 10">
    <name type="scientific">Myxozyma melibiosi</name>
    <dbReference type="NCBI Taxonomy" id="54550"/>
    <lineage>
        <taxon>Eukaryota</taxon>
        <taxon>Fungi</taxon>
        <taxon>Dikarya</taxon>
        <taxon>Ascomycota</taxon>
        <taxon>Saccharomycotina</taxon>
        <taxon>Lipomycetes</taxon>
        <taxon>Lipomycetales</taxon>
        <taxon>Lipomycetaceae</taxon>
        <taxon>Myxozyma</taxon>
    </lineage>
</organism>
<feature type="transmembrane region" description="Helical" evidence="7">
    <location>
        <begin position="65"/>
        <end position="89"/>
    </location>
</feature>
<dbReference type="RefSeq" id="XP_064768967.1">
    <property type="nucleotide sequence ID" value="XM_064912450.1"/>
</dbReference>
<dbReference type="Pfam" id="PF05241">
    <property type="entry name" value="EBP"/>
    <property type="match status" value="1"/>
</dbReference>
<keyword evidence="6 7" id="KW-0472">Membrane</keyword>
<keyword evidence="3 7" id="KW-0812">Transmembrane</keyword>
<evidence type="ECO:0000259" key="8">
    <source>
        <dbReference type="PROSITE" id="PS51751"/>
    </source>
</evidence>
<accession>A0ABR1F7V9</accession>